<dbReference type="AlphaFoldDB" id="A0A0U4NAU7"/>
<dbReference type="PANTHER" id="PTHR43584">
    <property type="entry name" value="NUCLEOTIDYL TRANSFERASE"/>
    <property type="match status" value="1"/>
</dbReference>
<feature type="binding site" evidence="20">
    <location>
        <begin position="101"/>
        <end position="103"/>
    </location>
    <ligand>
        <name>UDP-N-acetyl-alpha-D-glucosamine</name>
        <dbReference type="ChEBI" id="CHEBI:57705"/>
    </ligand>
</feature>
<dbReference type="InterPro" id="IPR005835">
    <property type="entry name" value="NTP_transferase_dom"/>
</dbReference>
<dbReference type="GO" id="GO:0005737">
    <property type="term" value="C:cytoplasm"/>
    <property type="evidence" value="ECO:0007669"/>
    <property type="project" value="UniProtKB-SubCell"/>
</dbReference>
<dbReference type="SUPFAM" id="SSF53448">
    <property type="entry name" value="Nucleotide-diphospho-sugar transferases"/>
    <property type="match status" value="1"/>
</dbReference>
<feature type="binding site" evidence="20">
    <location>
        <begin position="9"/>
        <end position="12"/>
    </location>
    <ligand>
        <name>UDP-N-acetyl-alpha-D-glucosamine</name>
        <dbReference type="ChEBI" id="CHEBI:57705"/>
    </ligand>
</feature>
<evidence type="ECO:0000256" key="2">
    <source>
        <dbReference type="ARBA" id="ARBA00005166"/>
    </source>
</evidence>
<dbReference type="PROSITE" id="PS00101">
    <property type="entry name" value="HEXAPEP_TRANSFERASES"/>
    <property type="match status" value="1"/>
</dbReference>
<feature type="binding site" evidence="20">
    <location>
        <position position="226"/>
    </location>
    <ligand>
        <name>UDP-N-acetyl-alpha-D-glucosamine</name>
        <dbReference type="ChEBI" id="CHEBI:57705"/>
    </ligand>
</feature>
<dbReference type="SUPFAM" id="SSF51161">
    <property type="entry name" value="Trimeric LpxA-like enzymes"/>
    <property type="match status" value="1"/>
</dbReference>
<dbReference type="GO" id="GO:0016020">
    <property type="term" value="C:membrane"/>
    <property type="evidence" value="ECO:0007669"/>
    <property type="project" value="GOC"/>
</dbReference>
<gene>
    <name evidence="20 22" type="primary">glmU</name>
    <name evidence="22" type="ORF">CB4_00301</name>
</gene>
<dbReference type="OrthoDB" id="9775031at2"/>
<dbReference type="HAMAP" id="MF_01631">
    <property type="entry name" value="GlmU"/>
    <property type="match status" value="1"/>
</dbReference>
<evidence type="ECO:0000256" key="10">
    <source>
        <dbReference type="ARBA" id="ARBA00022737"/>
    </source>
</evidence>
<dbReference type="GO" id="GO:0006048">
    <property type="term" value="P:UDP-N-acetylglucosamine biosynthetic process"/>
    <property type="evidence" value="ECO:0007669"/>
    <property type="project" value="UniProtKB-UniPathway"/>
</dbReference>
<dbReference type="EC" id="2.3.1.157" evidence="20"/>
<keyword evidence="14 20" id="KW-0511">Multifunctional enzyme</keyword>
<protein>
    <recommendedName>
        <fullName evidence="20">Bifunctional protein GlmU</fullName>
    </recommendedName>
    <domain>
        <recommendedName>
            <fullName evidence="20">UDP-N-acetylglucosamine pyrophosphorylase</fullName>
            <ecNumber evidence="20">2.7.7.23</ecNumber>
        </recommendedName>
        <alternativeName>
            <fullName evidence="20">N-acetylglucosamine-1-phosphate uridyltransferase</fullName>
        </alternativeName>
    </domain>
    <domain>
        <recommendedName>
            <fullName evidence="20">Glucosamine-1-phosphate N-acetyltransferase</fullName>
            <ecNumber evidence="20">2.3.1.157</ecNumber>
        </recommendedName>
    </domain>
</protein>
<dbReference type="Proteomes" id="UP000217696">
    <property type="component" value="Chromosome"/>
</dbReference>
<evidence type="ECO:0000256" key="4">
    <source>
        <dbReference type="ARBA" id="ARBA00007707"/>
    </source>
</evidence>
<dbReference type="InterPro" id="IPR001451">
    <property type="entry name" value="Hexapep"/>
</dbReference>
<feature type="binding site" evidence="20">
    <location>
        <position position="375"/>
    </location>
    <ligand>
        <name>UDP-N-acetyl-alpha-D-glucosamine</name>
        <dbReference type="ChEBI" id="CHEBI:57705"/>
    </ligand>
</feature>
<feature type="region of interest" description="N-acetyltransferase" evidence="20">
    <location>
        <begin position="250"/>
        <end position="454"/>
    </location>
</feature>
<feature type="binding site" evidence="20">
    <location>
        <begin position="78"/>
        <end position="79"/>
    </location>
    <ligand>
        <name>UDP-N-acetyl-alpha-D-glucosamine</name>
        <dbReference type="ChEBI" id="CHEBI:57705"/>
    </ligand>
</feature>
<evidence type="ECO:0000256" key="3">
    <source>
        <dbReference type="ARBA" id="ARBA00005208"/>
    </source>
</evidence>
<dbReference type="GO" id="GO:0003977">
    <property type="term" value="F:UDP-N-acetylglucosamine diphosphorylase activity"/>
    <property type="evidence" value="ECO:0007669"/>
    <property type="project" value="UniProtKB-UniRule"/>
</dbReference>
<comment type="pathway">
    <text evidence="20">Bacterial outer membrane biogenesis; LPS lipid A biosynthesis.</text>
</comment>
<keyword evidence="11 20" id="KW-0460">Magnesium</keyword>
<comment type="similarity">
    <text evidence="4 20">In the C-terminal section; belongs to the transferase hexapeptide repeat family.</text>
</comment>
<dbReference type="PANTHER" id="PTHR43584:SF3">
    <property type="entry name" value="BIFUNCTIONAL PROTEIN GLMU"/>
    <property type="match status" value="1"/>
</dbReference>
<comment type="catalytic activity">
    <reaction evidence="18 20">
        <text>N-acetyl-alpha-D-glucosamine 1-phosphate + UTP + H(+) = UDP-N-acetyl-alpha-D-glucosamine + diphosphate</text>
        <dbReference type="Rhea" id="RHEA:13509"/>
        <dbReference type="ChEBI" id="CHEBI:15378"/>
        <dbReference type="ChEBI" id="CHEBI:33019"/>
        <dbReference type="ChEBI" id="CHEBI:46398"/>
        <dbReference type="ChEBI" id="CHEBI:57705"/>
        <dbReference type="ChEBI" id="CHEBI:57776"/>
        <dbReference type="EC" id="2.7.7.23"/>
    </reaction>
</comment>
<dbReference type="InterPro" id="IPR018357">
    <property type="entry name" value="Hexapep_transf_CS"/>
</dbReference>
<keyword evidence="15 20" id="KW-0012">Acyltransferase</keyword>
<dbReference type="GO" id="GO:0000287">
    <property type="term" value="F:magnesium ion binding"/>
    <property type="evidence" value="ECO:0007669"/>
    <property type="project" value="UniProtKB-UniRule"/>
</dbReference>
<dbReference type="GO" id="GO:0009245">
    <property type="term" value="P:lipid A biosynthetic process"/>
    <property type="evidence" value="ECO:0007669"/>
    <property type="project" value="UniProtKB-UniRule"/>
</dbReference>
<feature type="binding site" evidence="20">
    <location>
        <position position="421"/>
    </location>
    <ligand>
        <name>acetyl-CoA</name>
        <dbReference type="ChEBI" id="CHEBI:57288"/>
    </ligand>
</feature>
<dbReference type="InterPro" id="IPR050065">
    <property type="entry name" value="GlmU-like"/>
</dbReference>
<dbReference type="EC" id="2.7.7.23" evidence="20"/>
<feature type="binding site" evidence="20">
    <location>
        <position position="23"/>
    </location>
    <ligand>
        <name>UDP-N-acetyl-alpha-D-glucosamine</name>
        <dbReference type="ChEBI" id="CHEBI:57705"/>
    </ligand>
</feature>
<dbReference type="KEGG" id="asoc:CB4_00301"/>
<comment type="cofactor">
    <cofactor evidence="20">
        <name>Mg(2+)</name>
        <dbReference type="ChEBI" id="CHEBI:18420"/>
    </cofactor>
    <text evidence="20">Binds 1 Mg(2+) ion per subunit.</text>
</comment>
<evidence type="ECO:0000259" key="21">
    <source>
        <dbReference type="Pfam" id="PF00483"/>
    </source>
</evidence>
<evidence type="ECO:0000256" key="5">
    <source>
        <dbReference type="ARBA" id="ARBA00007947"/>
    </source>
</evidence>
<feature type="binding site" evidence="20">
    <location>
        <position position="349"/>
    </location>
    <ligand>
        <name>UDP-N-acetyl-alpha-D-glucosamine</name>
        <dbReference type="ChEBI" id="CHEBI:57705"/>
    </ligand>
</feature>
<dbReference type="CDD" id="cd02540">
    <property type="entry name" value="GT2_GlmU_N_bac"/>
    <property type="match status" value="1"/>
</dbReference>
<evidence type="ECO:0000256" key="1">
    <source>
        <dbReference type="ARBA" id="ARBA00004496"/>
    </source>
</evidence>
<dbReference type="Pfam" id="PF00132">
    <property type="entry name" value="Hexapep"/>
    <property type="match status" value="2"/>
</dbReference>
<proteinExistence type="inferred from homology"/>
<dbReference type="GO" id="GO:0019134">
    <property type="term" value="F:glucosamine-1-phosphate N-acetyltransferase activity"/>
    <property type="evidence" value="ECO:0007669"/>
    <property type="project" value="UniProtKB-UniRule"/>
</dbReference>
<comment type="caution">
    <text evidence="20">Lacks conserved residue(s) required for the propagation of feature annotation.</text>
</comment>
<keyword evidence="7 20" id="KW-0808">Transferase</keyword>
<evidence type="ECO:0000256" key="19">
    <source>
        <dbReference type="ARBA" id="ARBA00049628"/>
    </source>
</evidence>
<evidence type="ECO:0000256" key="15">
    <source>
        <dbReference type="ARBA" id="ARBA00023315"/>
    </source>
</evidence>
<evidence type="ECO:0000256" key="11">
    <source>
        <dbReference type="ARBA" id="ARBA00022842"/>
    </source>
</evidence>
<evidence type="ECO:0000313" key="22">
    <source>
        <dbReference type="EMBL" id="BAU26196.1"/>
    </source>
</evidence>
<dbReference type="GO" id="GO:0009252">
    <property type="term" value="P:peptidoglycan biosynthetic process"/>
    <property type="evidence" value="ECO:0007669"/>
    <property type="project" value="UniProtKB-UniRule"/>
</dbReference>
<feature type="binding site" evidence="20">
    <location>
        <position position="155"/>
    </location>
    <ligand>
        <name>UDP-N-acetyl-alpha-D-glucosamine</name>
        <dbReference type="ChEBI" id="CHEBI:57705"/>
    </ligand>
</feature>
<feature type="binding site" evidence="20">
    <location>
        <position position="438"/>
    </location>
    <ligand>
        <name>acetyl-CoA</name>
        <dbReference type="ChEBI" id="CHEBI:57288"/>
    </ligand>
</feature>
<dbReference type="GO" id="GO:0071555">
    <property type="term" value="P:cell wall organization"/>
    <property type="evidence" value="ECO:0007669"/>
    <property type="project" value="UniProtKB-KW"/>
</dbReference>
<organism evidence="22 23">
    <name type="scientific">Aneurinibacillus soli</name>
    <dbReference type="NCBI Taxonomy" id="1500254"/>
    <lineage>
        <taxon>Bacteria</taxon>
        <taxon>Bacillati</taxon>
        <taxon>Bacillota</taxon>
        <taxon>Bacilli</taxon>
        <taxon>Bacillales</taxon>
        <taxon>Paenibacillaceae</taxon>
        <taxon>Aneurinibacillus group</taxon>
        <taxon>Aneurinibacillus</taxon>
    </lineage>
</organism>
<feature type="binding site" evidence="20">
    <location>
        <position position="226"/>
    </location>
    <ligand>
        <name>Mg(2+)</name>
        <dbReference type="ChEBI" id="CHEBI:18420"/>
    </ligand>
</feature>
<reference evidence="22 23" key="1">
    <citation type="submission" date="2015-12" db="EMBL/GenBank/DDBJ databases">
        <title>Genome sequence of Aneurinibacillus soli.</title>
        <authorList>
            <person name="Lee J.S."/>
            <person name="Lee K.C."/>
            <person name="Kim K.K."/>
            <person name="Lee B.W."/>
        </authorList>
    </citation>
    <scope>NUCLEOTIDE SEQUENCE [LARGE SCALE GENOMIC DNA]</scope>
    <source>
        <strain evidence="22 23">CB4</strain>
    </source>
</reference>
<comment type="pathway">
    <text evidence="3 20">Nucleotide-sugar biosynthesis; UDP-N-acetyl-alpha-D-glucosamine biosynthesis; UDP-N-acetyl-alpha-D-glucosamine from N-acetyl-alpha-D-glucosamine 1-phosphate: step 1/1.</text>
</comment>
<dbReference type="InterPro" id="IPR011004">
    <property type="entry name" value="Trimer_LpxA-like_sf"/>
</dbReference>
<feature type="region of interest" description="Pyrophosphorylase" evidence="20">
    <location>
        <begin position="1"/>
        <end position="228"/>
    </location>
</feature>
<dbReference type="RefSeq" id="WP_096463263.1">
    <property type="nucleotide sequence ID" value="NZ_AP017312.1"/>
</dbReference>
<evidence type="ECO:0000256" key="14">
    <source>
        <dbReference type="ARBA" id="ARBA00023268"/>
    </source>
</evidence>
<keyword evidence="16 20" id="KW-0961">Cell wall biogenesis/degradation</keyword>
<keyword evidence="12 20" id="KW-0133">Cell shape</keyword>
<dbReference type="CDD" id="cd03353">
    <property type="entry name" value="LbH_GlmU_C"/>
    <property type="match status" value="1"/>
</dbReference>
<keyword evidence="13 20" id="KW-0573">Peptidoglycan synthesis</keyword>
<comment type="pathway">
    <text evidence="2 20">Nucleotide-sugar biosynthesis; UDP-N-acetyl-alpha-D-glucosamine biosynthesis; N-acetyl-alpha-D-glucosamine 1-phosphate from alpha-D-glucosamine 6-phosphate (route II): step 2/2.</text>
</comment>
<dbReference type="NCBIfam" id="TIGR01173">
    <property type="entry name" value="glmU"/>
    <property type="match status" value="1"/>
</dbReference>
<feature type="binding site" evidence="20">
    <location>
        <position position="103"/>
    </location>
    <ligand>
        <name>Mg(2+)</name>
        <dbReference type="ChEBI" id="CHEBI:18420"/>
    </ligand>
</feature>
<comment type="subcellular location">
    <subcellularLocation>
        <location evidence="1 20">Cytoplasm</location>
    </subcellularLocation>
</comment>
<comment type="similarity">
    <text evidence="5 20">In the N-terminal section; belongs to the N-acetylglucosamine-1-phosphate uridyltransferase family.</text>
</comment>
<dbReference type="Gene3D" id="2.160.10.10">
    <property type="entry name" value="Hexapeptide repeat proteins"/>
    <property type="match status" value="1"/>
</dbReference>
<sequence>MSDKFAVVLAAGQGTRMKSKLYKVLHPVCGKPMVQHVVDNLQELNVNRIVVVVGHGAEKVQEQLGTHVEYVMQEQQLGTAHAVTQVAPLLEDAPGTTLVLSGDEPLISADTLAKLTADHEASGAAGTILTRVMDNPTGYGRIIRNAQGQVERIVEQKDANEEEQRVQEINTGTYCFDNQKLFAALKKVDNKNAQGEFYLTDVIEILQKDGQSIEASVTDEVTIGVNDRVALAKAESMMRSRILEAHMRAGVTIIDPQNTYIETNVVIGRDTVIYPGALIGAGTVIGEDCIIGPNSQLTNCEVGDRVHIKQSVLMDSRVDSDATVGPFAYVRPNSHVGEGAKVGDFVELKNTTLGKGSKVSHLTYLGDAEIGADVNVGCGTVTVNYDGVKKYKTVVGDGSFVGCNTNLIAPVTVGEGAYIAAGSTINQDVPDGALAIARTRQTNKENYASKIIKK</sequence>
<dbReference type="UniPathway" id="UPA00113">
    <property type="reaction ID" value="UER00532"/>
</dbReference>
<dbReference type="UniPathway" id="UPA00973"/>
<comment type="function">
    <text evidence="19 20">Catalyzes the last two sequential reactions in the de novo biosynthetic pathway for UDP-N-acetylglucosamine (UDP-GlcNAc). The C-terminal domain catalyzes the transfer of acetyl group from acetyl coenzyme A to glucosamine-1-phosphate (GlcN-1-P) to produce N-acetylglucosamine-1-phosphate (GlcNAc-1-P), which is converted into UDP-GlcNAc by the transfer of uridine 5-monophosphate (from uridine 5-triphosphate), a reaction catalyzed by the N-terminal domain.</text>
</comment>
<evidence type="ECO:0000256" key="6">
    <source>
        <dbReference type="ARBA" id="ARBA00022490"/>
    </source>
</evidence>
<dbReference type="GO" id="GO:0008360">
    <property type="term" value="P:regulation of cell shape"/>
    <property type="evidence" value="ECO:0007669"/>
    <property type="project" value="UniProtKB-KW"/>
</dbReference>
<evidence type="ECO:0000256" key="12">
    <source>
        <dbReference type="ARBA" id="ARBA00022960"/>
    </source>
</evidence>
<keyword evidence="23" id="KW-1185">Reference proteome</keyword>
<evidence type="ECO:0000256" key="7">
    <source>
        <dbReference type="ARBA" id="ARBA00022679"/>
    </source>
</evidence>
<keyword evidence="6 20" id="KW-0963">Cytoplasm</keyword>
<feature type="domain" description="Nucleotidyl transferase" evidence="21">
    <location>
        <begin position="6"/>
        <end position="213"/>
    </location>
</feature>
<feature type="binding site" evidence="20">
    <location>
        <position position="140"/>
    </location>
    <ligand>
        <name>UDP-N-acetyl-alpha-D-glucosamine</name>
        <dbReference type="ChEBI" id="CHEBI:57705"/>
    </ligand>
</feature>
<evidence type="ECO:0000256" key="18">
    <source>
        <dbReference type="ARBA" id="ARBA00048493"/>
    </source>
</evidence>
<evidence type="ECO:0000256" key="20">
    <source>
        <dbReference type="HAMAP-Rule" id="MF_01631"/>
    </source>
</evidence>
<feature type="binding site" evidence="20">
    <location>
        <position position="364"/>
    </location>
    <ligand>
        <name>UDP-N-acetyl-alpha-D-glucosamine</name>
        <dbReference type="ChEBI" id="CHEBI:57705"/>
    </ligand>
</feature>
<keyword evidence="10 20" id="KW-0677">Repeat</keyword>
<accession>A0A0U4NAU7</accession>
<comment type="subunit">
    <text evidence="20">Homotrimer.</text>
</comment>
<dbReference type="EMBL" id="AP017312">
    <property type="protein sequence ID" value="BAU26196.1"/>
    <property type="molecule type" value="Genomic_DNA"/>
</dbReference>
<dbReference type="NCBIfam" id="NF010934">
    <property type="entry name" value="PRK14354.1"/>
    <property type="match status" value="1"/>
</dbReference>
<feature type="active site" description="Proton acceptor" evidence="20">
    <location>
        <position position="361"/>
    </location>
</feature>
<keyword evidence="8 20" id="KW-0548">Nucleotidyltransferase</keyword>
<feature type="binding site" evidence="20">
    <location>
        <position position="170"/>
    </location>
    <ligand>
        <name>UDP-N-acetyl-alpha-D-glucosamine</name>
        <dbReference type="ChEBI" id="CHEBI:57705"/>
    </ligand>
</feature>
<evidence type="ECO:0000256" key="9">
    <source>
        <dbReference type="ARBA" id="ARBA00022723"/>
    </source>
</evidence>
<dbReference type="InterPro" id="IPR005882">
    <property type="entry name" value="Bifunctional_GlmU"/>
</dbReference>
<feature type="binding site" evidence="20">
    <location>
        <position position="331"/>
    </location>
    <ligand>
        <name>UDP-N-acetyl-alpha-D-glucosamine</name>
        <dbReference type="ChEBI" id="CHEBI:57705"/>
    </ligand>
</feature>
<dbReference type="GO" id="GO:0000902">
    <property type="term" value="P:cell morphogenesis"/>
    <property type="evidence" value="ECO:0007669"/>
    <property type="project" value="UniProtKB-UniRule"/>
</dbReference>
<dbReference type="InterPro" id="IPR038009">
    <property type="entry name" value="GlmU_C_LbH"/>
</dbReference>
<evidence type="ECO:0000256" key="16">
    <source>
        <dbReference type="ARBA" id="ARBA00023316"/>
    </source>
</evidence>
<evidence type="ECO:0000313" key="23">
    <source>
        <dbReference type="Proteomes" id="UP000217696"/>
    </source>
</evidence>
<feature type="binding site" evidence="20">
    <location>
        <position position="73"/>
    </location>
    <ligand>
        <name>UDP-N-acetyl-alpha-D-glucosamine</name>
        <dbReference type="ChEBI" id="CHEBI:57705"/>
    </ligand>
</feature>
<dbReference type="Pfam" id="PF00483">
    <property type="entry name" value="NTP_transferase"/>
    <property type="match status" value="1"/>
</dbReference>
<keyword evidence="9 20" id="KW-0479">Metal-binding</keyword>
<feature type="region of interest" description="Linker" evidence="20">
    <location>
        <begin position="229"/>
        <end position="249"/>
    </location>
</feature>
<dbReference type="InterPro" id="IPR029044">
    <property type="entry name" value="Nucleotide-diphossugar_trans"/>
</dbReference>
<feature type="binding site" evidence="20">
    <location>
        <begin position="384"/>
        <end position="385"/>
    </location>
    <ligand>
        <name>acetyl-CoA</name>
        <dbReference type="ChEBI" id="CHEBI:57288"/>
    </ligand>
</feature>
<comment type="catalytic activity">
    <reaction evidence="17 20">
        <text>alpha-D-glucosamine 1-phosphate + acetyl-CoA = N-acetyl-alpha-D-glucosamine 1-phosphate + CoA + H(+)</text>
        <dbReference type="Rhea" id="RHEA:13725"/>
        <dbReference type="ChEBI" id="CHEBI:15378"/>
        <dbReference type="ChEBI" id="CHEBI:57287"/>
        <dbReference type="ChEBI" id="CHEBI:57288"/>
        <dbReference type="ChEBI" id="CHEBI:57776"/>
        <dbReference type="ChEBI" id="CHEBI:58516"/>
        <dbReference type="EC" id="2.3.1.157"/>
    </reaction>
</comment>
<name>A0A0U4NAU7_9BACL</name>
<evidence type="ECO:0000256" key="8">
    <source>
        <dbReference type="ARBA" id="ARBA00022695"/>
    </source>
</evidence>
<dbReference type="Gene3D" id="3.90.550.10">
    <property type="entry name" value="Spore Coat Polysaccharide Biosynthesis Protein SpsA, Chain A"/>
    <property type="match status" value="1"/>
</dbReference>
<evidence type="ECO:0000256" key="17">
    <source>
        <dbReference type="ARBA" id="ARBA00048247"/>
    </source>
</evidence>
<evidence type="ECO:0000256" key="13">
    <source>
        <dbReference type="ARBA" id="ARBA00022984"/>
    </source>
</evidence>